<protein>
    <submittedName>
        <fullName evidence="3">Glycosyltransferase family 2 protein</fullName>
    </submittedName>
</protein>
<dbReference type="Gene3D" id="3.90.550.10">
    <property type="entry name" value="Spore Coat Polysaccharide Biosynthesis Protein SpsA, Chain A"/>
    <property type="match status" value="1"/>
</dbReference>
<dbReference type="Pfam" id="PF00535">
    <property type="entry name" value="Glycos_transf_2"/>
    <property type="match status" value="1"/>
</dbReference>
<proteinExistence type="predicted"/>
<feature type="transmembrane region" description="Helical" evidence="1">
    <location>
        <begin position="271"/>
        <end position="288"/>
    </location>
</feature>
<dbReference type="PANTHER" id="PTHR22916:SF3">
    <property type="entry name" value="UDP-GLCNAC:BETAGAL BETA-1,3-N-ACETYLGLUCOSAMINYLTRANSFERASE-LIKE PROTEIN 1"/>
    <property type="match status" value="1"/>
</dbReference>
<dbReference type="EMBL" id="CP050470">
    <property type="protein sequence ID" value="UTZ32074.1"/>
    <property type="molecule type" value="Genomic_DNA"/>
</dbReference>
<evidence type="ECO:0000313" key="4">
    <source>
        <dbReference type="Proteomes" id="UP001059912"/>
    </source>
</evidence>
<keyword evidence="1" id="KW-1133">Transmembrane helix</keyword>
<dbReference type="PANTHER" id="PTHR22916">
    <property type="entry name" value="GLYCOSYLTRANSFERASE"/>
    <property type="match status" value="1"/>
</dbReference>
<dbReference type="InterPro" id="IPR001173">
    <property type="entry name" value="Glyco_trans_2-like"/>
</dbReference>
<evidence type="ECO:0000256" key="1">
    <source>
        <dbReference type="SAM" id="Phobius"/>
    </source>
</evidence>
<reference evidence="3" key="1">
    <citation type="submission" date="2020-03" db="EMBL/GenBank/DDBJ databases">
        <title>Five strains of Vibrio campbellii isolated from Mariana Trench.</title>
        <authorList>
            <person name="Liang J."/>
            <person name="Zhang X.-H."/>
        </authorList>
    </citation>
    <scope>NUCLEOTIDE SEQUENCE</scope>
    <source>
        <strain evidence="3">LJC013</strain>
    </source>
</reference>
<sequence length="307" mass="35975">MMKEVLTPPKPKKESDIMSLWCDREIVISILCISYNHERFISDTLNSILSQETKYRFEVIIHDDLSQDNTRSILKAYEKNYPEIINLILPDENQYSKGVKPFDICKKKAKGRYIAICEGDDFWCDVEKLEKQVTFLEENSEYIISCHDAIVVNGDNKVIKHSKLPDRHKRDLSESELSRCKGYLLTLSWVYRNVDIPQYNEISKVVNGDTFFCSVLGTYGKAKFQKEVLPAAYREHSAGVWSKTSDIDKKVTLLNTYYWLFNYHRRIDSPYSSHFLFLIIMASVGLFFKMFDAKELFKVLTKMLFRK</sequence>
<accession>A0ABY5IDE4</accession>
<keyword evidence="4" id="KW-1185">Reference proteome</keyword>
<dbReference type="RefSeq" id="WP_255898554.1">
    <property type="nucleotide sequence ID" value="NZ_CP050463.1"/>
</dbReference>
<dbReference type="SUPFAM" id="SSF53448">
    <property type="entry name" value="Nucleotide-diphospho-sugar transferases"/>
    <property type="match status" value="1"/>
</dbReference>
<feature type="domain" description="Glycosyltransferase 2-like" evidence="2">
    <location>
        <begin position="29"/>
        <end position="164"/>
    </location>
</feature>
<organism evidence="3 4">
    <name type="scientific">Vibrio campbellii</name>
    <dbReference type="NCBI Taxonomy" id="680"/>
    <lineage>
        <taxon>Bacteria</taxon>
        <taxon>Pseudomonadati</taxon>
        <taxon>Pseudomonadota</taxon>
        <taxon>Gammaproteobacteria</taxon>
        <taxon>Vibrionales</taxon>
        <taxon>Vibrionaceae</taxon>
        <taxon>Vibrio</taxon>
    </lineage>
</organism>
<name>A0ABY5IDE4_9VIBR</name>
<keyword evidence="1" id="KW-0472">Membrane</keyword>
<dbReference type="InterPro" id="IPR029044">
    <property type="entry name" value="Nucleotide-diphossugar_trans"/>
</dbReference>
<gene>
    <name evidence="3" type="ORF">HB762_11995</name>
</gene>
<keyword evidence="1" id="KW-0812">Transmembrane</keyword>
<evidence type="ECO:0000259" key="2">
    <source>
        <dbReference type="Pfam" id="PF00535"/>
    </source>
</evidence>
<evidence type="ECO:0000313" key="3">
    <source>
        <dbReference type="EMBL" id="UTZ32074.1"/>
    </source>
</evidence>
<dbReference type="Proteomes" id="UP001059912">
    <property type="component" value="Chromosome 1"/>
</dbReference>